<feature type="active site" evidence="7">
    <location>
        <position position="96"/>
    </location>
</feature>
<keyword evidence="5 8" id="KW-0645">Protease</keyword>
<evidence type="ECO:0000256" key="2">
    <source>
        <dbReference type="ARBA" id="ARBA00009370"/>
    </source>
</evidence>
<evidence type="ECO:0000256" key="4">
    <source>
        <dbReference type="ARBA" id="ARBA00019232"/>
    </source>
</evidence>
<evidence type="ECO:0000256" key="1">
    <source>
        <dbReference type="ARBA" id="ARBA00000677"/>
    </source>
</evidence>
<evidence type="ECO:0000256" key="3">
    <source>
        <dbReference type="ARBA" id="ARBA00013208"/>
    </source>
</evidence>
<comment type="subcellular location">
    <subcellularLocation>
        <location evidence="9">Membrane</location>
        <topology evidence="9">Single-pass type II membrane protein</topology>
    </subcellularLocation>
</comment>
<evidence type="ECO:0000256" key="9">
    <source>
        <dbReference type="RuleBase" id="RU362042"/>
    </source>
</evidence>
<dbReference type="SUPFAM" id="SSF51306">
    <property type="entry name" value="LexA/Signal peptidase"/>
    <property type="match status" value="1"/>
</dbReference>
<dbReference type="EC" id="3.4.21.89" evidence="3 8"/>
<dbReference type="InterPro" id="IPR000223">
    <property type="entry name" value="Pept_S26A_signal_pept_1"/>
</dbReference>
<dbReference type="PATRIC" id="fig|634177.7.peg.2874"/>
<dbReference type="GO" id="GO:0004252">
    <property type="term" value="F:serine-type endopeptidase activity"/>
    <property type="evidence" value="ECO:0007669"/>
    <property type="project" value="InterPro"/>
</dbReference>
<feature type="active site" evidence="7">
    <location>
        <position position="157"/>
    </location>
</feature>
<feature type="domain" description="Peptidase S26" evidence="10">
    <location>
        <begin position="66"/>
        <end position="282"/>
    </location>
</feature>
<evidence type="ECO:0000313" key="11">
    <source>
        <dbReference type="EMBL" id="BAK84986.1"/>
    </source>
</evidence>
<dbReference type="GO" id="GO:0006465">
    <property type="term" value="P:signal peptide processing"/>
    <property type="evidence" value="ECO:0007669"/>
    <property type="project" value="InterPro"/>
</dbReference>
<evidence type="ECO:0000256" key="7">
    <source>
        <dbReference type="PIRSR" id="PIRSR600223-1"/>
    </source>
</evidence>
<dbReference type="Gene3D" id="2.10.109.10">
    <property type="entry name" value="Umud Fragment, subunit A"/>
    <property type="match status" value="1"/>
</dbReference>
<dbReference type="PROSITE" id="PS00760">
    <property type="entry name" value="SPASE_I_2"/>
    <property type="match status" value="1"/>
</dbReference>
<comment type="similarity">
    <text evidence="2 9">Belongs to the peptidase S26 family.</text>
</comment>
<dbReference type="Proteomes" id="UP000009044">
    <property type="component" value="Chromosome"/>
</dbReference>
<evidence type="ECO:0000256" key="8">
    <source>
        <dbReference type="RuleBase" id="RU003993"/>
    </source>
</evidence>
<name>G2I2K7_KOMMN</name>
<organism evidence="11 12">
    <name type="scientific">Komagataeibacter medellinensis (strain NBRC 3288 / BCRC 11682 / LMG 1693 / Kondo 51)</name>
    <name type="common">Gluconacetobacter medellinensis</name>
    <dbReference type="NCBI Taxonomy" id="634177"/>
    <lineage>
        <taxon>Bacteria</taxon>
        <taxon>Pseudomonadati</taxon>
        <taxon>Pseudomonadota</taxon>
        <taxon>Alphaproteobacteria</taxon>
        <taxon>Acetobacterales</taxon>
        <taxon>Acetobacteraceae</taxon>
        <taxon>Komagataeibacter</taxon>
    </lineage>
</organism>
<proteinExistence type="inferred from homology"/>
<dbReference type="AlphaFoldDB" id="G2I2K7"/>
<dbReference type="CDD" id="cd06530">
    <property type="entry name" value="S26_SPase_I"/>
    <property type="match status" value="1"/>
</dbReference>
<dbReference type="HOGENOM" id="CLU_028723_1_2_5"/>
<comment type="catalytic activity">
    <reaction evidence="1 8">
        <text>Cleavage of hydrophobic, N-terminal signal or leader sequences from secreted and periplasmic proteins.</text>
        <dbReference type="EC" id="3.4.21.89"/>
    </reaction>
</comment>
<dbReference type="NCBIfam" id="TIGR02227">
    <property type="entry name" value="sigpep_I_bact"/>
    <property type="match status" value="1"/>
</dbReference>
<gene>
    <name evidence="11" type="ordered locus">GLX_25740</name>
</gene>
<dbReference type="InterPro" id="IPR019756">
    <property type="entry name" value="Pept_S26A_signal_pept_1_Ser-AS"/>
</dbReference>
<dbReference type="PANTHER" id="PTHR43390">
    <property type="entry name" value="SIGNAL PEPTIDASE I"/>
    <property type="match status" value="1"/>
</dbReference>
<dbReference type="InterPro" id="IPR019757">
    <property type="entry name" value="Pept_S26A_signal_pept_1_Lys-AS"/>
</dbReference>
<sequence length="311" mass="35052">MWQRLTGRCLTGGVRVGLIPLLFVGQCVSARCQIRIKDTVMPMDDNKTVSAPSHTDAPRREGGGFVELVRTVVIAGVLALSVRTVLFEPFNIPSGSMIPTLQVGDYVWVAKYSYGYSHFSLPGSPNLFTGRIWESTPHRGDVAVFRFTKDTSIDYIKRIVGLPGDTIQMREGRLYINNQEIPREPEGEYTAIDEHRTRMEGDRYREILPGSAGRGPVAHDILKLTDEGGKNDTPEYVVPPGYFFAMGDNRDDSADSRFMGDEPQDLGFVPMENLIGQAKWIFMSVDAAHPFWQVWYWPAEIRWGRLFMGVR</sequence>
<dbReference type="EMBL" id="AP012159">
    <property type="protein sequence ID" value="BAK84986.1"/>
    <property type="molecule type" value="Genomic_DNA"/>
</dbReference>
<dbReference type="GO" id="GO:0016020">
    <property type="term" value="C:membrane"/>
    <property type="evidence" value="ECO:0007669"/>
    <property type="project" value="UniProtKB-SubCell"/>
</dbReference>
<dbReference type="Pfam" id="PF10502">
    <property type="entry name" value="Peptidase_S26"/>
    <property type="match status" value="1"/>
</dbReference>
<dbReference type="STRING" id="634177.GLX_25740"/>
<dbReference type="MEROPS" id="S26.001"/>
<accession>G2I2K7</accession>
<dbReference type="InterPro" id="IPR036286">
    <property type="entry name" value="LexA/Signal_pep-like_sf"/>
</dbReference>
<dbReference type="KEGG" id="gxy:GLX_25740"/>
<dbReference type="PANTHER" id="PTHR43390:SF1">
    <property type="entry name" value="CHLOROPLAST PROCESSING PEPTIDASE"/>
    <property type="match status" value="1"/>
</dbReference>
<dbReference type="InterPro" id="IPR019533">
    <property type="entry name" value="Peptidase_S26"/>
</dbReference>
<reference evidence="12" key="1">
    <citation type="journal article" date="2011" name="J. Bacteriol.">
        <title>Complete genome sequence of NBRC 3288, a unique cellulose-nonproducing strain of Gluconacetobacter xylinus isolated from vinegar.</title>
        <authorList>
            <person name="Ogino H."/>
            <person name="Azuma Y."/>
            <person name="Hosoyama A."/>
            <person name="Nakazawa H."/>
            <person name="Matsutani M."/>
            <person name="Hasegawa A."/>
            <person name="Otsuyama K."/>
            <person name="Matsushita K."/>
            <person name="Fujita N."/>
            <person name="Shirai M."/>
        </authorList>
    </citation>
    <scope>NUCLEOTIDE SEQUENCE [LARGE SCALE GENOMIC DNA]</scope>
    <source>
        <strain evidence="12">NBRC 3288 / BCRC 11682 / LMG 1693</strain>
    </source>
</reference>
<dbReference type="eggNOG" id="COG0681">
    <property type="taxonomic scope" value="Bacteria"/>
</dbReference>
<evidence type="ECO:0000313" key="12">
    <source>
        <dbReference type="Proteomes" id="UP000009044"/>
    </source>
</evidence>
<protein>
    <recommendedName>
        <fullName evidence="4 8">Signal peptidase I</fullName>
        <ecNumber evidence="3 8">3.4.21.89</ecNumber>
    </recommendedName>
</protein>
<dbReference type="GO" id="GO:0009003">
    <property type="term" value="F:signal peptidase activity"/>
    <property type="evidence" value="ECO:0007669"/>
    <property type="project" value="UniProtKB-EC"/>
</dbReference>
<evidence type="ECO:0000259" key="10">
    <source>
        <dbReference type="Pfam" id="PF10502"/>
    </source>
</evidence>
<keyword evidence="6 8" id="KW-0378">Hydrolase</keyword>
<dbReference type="PRINTS" id="PR00727">
    <property type="entry name" value="LEADERPTASE"/>
</dbReference>
<evidence type="ECO:0000256" key="5">
    <source>
        <dbReference type="ARBA" id="ARBA00022670"/>
    </source>
</evidence>
<dbReference type="PROSITE" id="PS00501">
    <property type="entry name" value="SPASE_I_1"/>
    <property type="match status" value="1"/>
</dbReference>
<evidence type="ECO:0000256" key="6">
    <source>
        <dbReference type="ARBA" id="ARBA00022801"/>
    </source>
</evidence>